<dbReference type="InterPro" id="IPR002125">
    <property type="entry name" value="CMP_dCMP_dom"/>
</dbReference>
<dbReference type="OMA" id="VCENECK"/>
<evidence type="ECO:0000256" key="1">
    <source>
        <dbReference type="ARBA" id="ARBA00001947"/>
    </source>
</evidence>
<keyword evidence="3" id="KW-0819">tRNA processing</keyword>
<dbReference type="CDD" id="cd01285">
    <property type="entry name" value="nucleoside_deaminase"/>
    <property type="match status" value="1"/>
</dbReference>
<dbReference type="InterPro" id="IPR028883">
    <property type="entry name" value="tRNA_aden_deaminase"/>
</dbReference>
<dbReference type="PANTHER" id="PTHR11079">
    <property type="entry name" value="CYTOSINE DEAMINASE FAMILY MEMBER"/>
    <property type="match status" value="1"/>
</dbReference>
<evidence type="ECO:0000256" key="3">
    <source>
        <dbReference type="ARBA" id="ARBA00022694"/>
    </source>
</evidence>
<protein>
    <recommendedName>
        <fullName evidence="2">tRNA(adenine(34)) deaminase</fullName>
        <ecNumber evidence="2">3.5.4.33</ecNumber>
    </recommendedName>
</protein>
<dbReference type="PROSITE" id="PS51747">
    <property type="entry name" value="CYT_DCMP_DEAMINASES_2"/>
    <property type="match status" value="1"/>
</dbReference>
<evidence type="ECO:0000256" key="7">
    <source>
        <dbReference type="ARBA" id="ARBA00048045"/>
    </source>
</evidence>
<comment type="catalytic activity">
    <reaction evidence="7">
        <text>adenosine(34) in tRNA + H2O + H(+) = inosine(34) in tRNA + NH4(+)</text>
        <dbReference type="Rhea" id="RHEA:43168"/>
        <dbReference type="Rhea" id="RHEA-COMP:10373"/>
        <dbReference type="Rhea" id="RHEA-COMP:10374"/>
        <dbReference type="ChEBI" id="CHEBI:15377"/>
        <dbReference type="ChEBI" id="CHEBI:15378"/>
        <dbReference type="ChEBI" id="CHEBI:28938"/>
        <dbReference type="ChEBI" id="CHEBI:74411"/>
        <dbReference type="ChEBI" id="CHEBI:82852"/>
        <dbReference type="EC" id="3.5.4.33"/>
    </reaction>
</comment>
<dbReference type="InterPro" id="IPR016193">
    <property type="entry name" value="Cytidine_deaminase-like"/>
</dbReference>
<dbReference type="OrthoDB" id="408702at2759"/>
<dbReference type="Gene3D" id="3.40.140.10">
    <property type="entry name" value="Cytidine Deaminase, domain 2"/>
    <property type="match status" value="1"/>
</dbReference>
<dbReference type="GO" id="GO:0002100">
    <property type="term" value="P:tRNA wobble adenosine to inosine editing"/>
    <property type="evidence" value="ECO:0007669"/>
    <property type="project" value="InterPro"/>
</dbReference>
<comment type="cofactor">
    <cofactor evidence="1">
        <name>Zn(2+)</name>
        <dbReference type="ChEBI" id="CHEBI:29105"/>
    </cofactor>
</comment>
<reference evidence="10" key="1">
    <citation type="journal article" date="2019" name="Nat. Commun.">
        <title>Expansion of phycobilisome linker gene families in mesophilic red algae.</title>
        <authorList>
            <person name="Lee J."/>
            <person name="Kim D."/>
            <person name="Bhattacharya D."/>
            <person name="Yoon H.S."/>
        </authorList>
    </citation>
    <scope>NUCLEOTIDE SEQUENCE [LARGE SCALE GENOMIC DNA]</scope>
    <source>
        <strain evidence="10">CCMP 1328</strain>
    </source>
</reference>
<feature type="domain" description="CMP/dCMP-type deaminase" evidence="8">
    <location>
        <begin position="50"/>
        <end position="180"/>
    </location>
</feature>
<sequence length="219" mass="23865">MKPAFLVVNLVATPTRASVSRCSQEPVAARRTKPTTIFRHSGPPLPTGAQTHDAYMQEAIDEAHCAYAALEVPIGAVLVCEHGQIIARGHNQVESQCDVSAHAELVCLRRAPAERARICPACRENQSGTARPASWRLTGCTLYCTLEPCSMCLSAALLARLSGIVYGAPDVRLGAAGSWIDLLRVKHPFHDSITVQGGVRRTQCAALMRSFFRMRRTMR</sequence>
<gene>
    <name evidence="9" type="ORF">FVE85_2082</name>
</gene>
<keyword evidence="4" id="KW-0479">Metal-binding</keyword>
<evidence type="ECO:0000259" key="8">
    <source>
        <dbReference type="PROSITE" id="PS51747"/>
    </source>
</evidence>
<organism evidence="9 10">
    <name type="scientific">Porphyridium purpureum</name>
    <name type="common">Red alga</name>
    <name type="synonym">Porphyridium cruentum</name>
    <dbReference type="NCBI Taxonomy" id="35688"/>
    <lineage>
        <taxon>Eukaryota</taxon>
        <taxon>Rhodophyta</taxon>
        <taxon>Bangiophyceae</taxon>
        <taxon>Porphyridiales</taxon>
        <taxon>Porphyridiaceae</taxon>
        <taxon>Porphyridium</taxon>
    </lineage>
</organism>
<keyword evidence="5" id="KW-0378">Hydrolase</keyword>
<name>A0A5J4YZP6_PORPP</name>
<dbReference type="HAMAP" id="MF_00972">
    <property type="entry name" value="tRNA_aden_deaminase"/>
    <property type="match status" value="1"/>
</dbReference>
<evidence type="ECO:0000256" key="2">
    <source>
        <dbReference type="ARBA" id="ARBA00012740"/>
    </source>
</evidence>
<evidence type="ECO:0000313" key="10">
    <source>
        <dbReference type="Proteomes" id="UP000324585"/>
    </source>
</evidence>
<evidence type="ECO:0000256" key="4">
    <source>
        <dbReference type="ARBA" id="ARBA00022723"/>
    </source>
</evidence>
<dbReference type="EC" id="3.5.4.33" evidence="2"/>
<dbReference type="GO" id="GO:0052717">
    <property type="term" value="F:tRNA-specific adenosine-34 deaminase activity"/>
    <property type="evidence" value="ECO:0007669"/>
    <property type="project" value="UniProtKB-EC"/>
</dbReference>
<dbReference type="PANTHER" id="PTHR11079:SF179">
    <property type="entry name" value="TRNA(ADENINE(34)) DEAMINASE, CHLOROPLASTIC"/>
    <property type="match status" value="1"/>
</dbReference>
<keyword evidence="6" id="KW-0862">Zinc</keyword>
<comment type="caution">
    <text evidence="9">The sequence shown here is derived from an EMBL/GenBank/DDBJ whole genome shotgun (WGS) entry which is preliminary data.</text>
</comment>
<evidence type="ECO:0000256" key="5">
    <source>
        <dbReference type="ARBA" id="ARBA00022801"/>
    </source>
</evidence>
<evidence type="ECO:0000256" key="6">
    <source>
        <dbReference type="ARBA" id="ARBA00022833"/>
    </source>
</evidence>
<dbReference type="GO" id="GO:0046872">
    <property type="term" value="F:metal ion binding"/>
    <property type="evidence" value="ECO:0007669"/>
    <property type="project" value="UniProtKB-KW"/>
</dbReference>
<dbReference type="Proteomes" id="UP000324585">
    <property type="component" value="Unassembled WGS sequence"/>
</dbReference>
<dbReference type="AlphaFoldDB" id="A0A5J4YZP6"/>
<keyword evidence="10" id="KW-1185">Reference proteome</keyword>
<dbReference type="SUPFAM" id="SSF53927">
    <property type="entry name" value="Cytidine deaminase-like"/>
    <property type="match status" value="1"/>
</dbReference>
<accession>A0A5J4YZP6</accession>
<dbReference type="Pfam" id="PF00383">
    <property type="entry name" value="dCMP_cyt_deam_1"/>
    <property type="match status" value="1"/>
</dbReference>
<dbReference type="EMBL" id="VRMN01000003">
    <property type="protein sequence ID" value="KAA8495927.1"/>
    <property type="molecule type" value="Genomic_DNA"/>
</dbReference>
<proteinExistence type="inferred from homology"/>
<evidence type="ECO:0000313" key="9">
    <source>
        <dbReference type="EMBL" id="KAA8495927.1"/>
    </source>
</evidence>